<accession>A0A397U3B7</accession>
<evidence type="ECO:0000313" key="2">
    <source>
        <dbReference type="EMBL" id="RIB06861.1"/>
    </source>
</evidence>
<dbReference type="AlphaFoldDB" id="A0A397U3B7"/>
<dbReference type="EMBL" id="QKWP01002882">
    <property type="protein sequence ID" value="RIB01923.1"/>
    <property type="molecule type" value="Genomic_DNA"/>
</dbReference>
<evidence type="ECO:0000313" key="3">
    <source>
        <dbReference type="Proteomes" id="UP000266673"/>
    </source>
</evidence>
<dbReference type="OrthoDB" id="2491213at2759"/>
<name>A0A397U3B7_9GLOM</name>
<dbReference type="Proteomes" id="UP000266673">
    <property type="component" value="Unassembled WGS sequence"/>
</dbReference>
<comment type="caution">
    <text evidence="1">The sequence shown here is derived from an EMBL/GenBank/DDBJ whole genome shotgun (WGS) entry which is preliminary data.</text>
</comment>
<protein>
    <submittedName>
        <fullName evidence="1">Uncharacterized protein</fullName>
    </submittedName>
</protein>
<keyword evidence="3" id="KW-1185">Reference proteome</keyword>
<organism evidence="1 3">
    <name type="scientific">Gigaspora rosea</name>
    <dbReference type="NCBI Taxonomy" id="44941"/>
    <lineage>
        <taxon>Eukaryota</taxon>
        <taxon>Fungi</taxon>
        <taxon>Fungi incertae sedis</taxon>
        <taxon>Mucoromycota</taxon>
        <taxon>Glomeromycotina</taxon>
        <taxon>Glomeromycetes</taxon>
        <taxon>Diversisporales</taxon>
        <taxon>Gigasporaceae</taxon>
        <taxon>Gigaspora</taxon>
    </lineage>
</organism>
<gene>
    <name evidence="2" type="ORF">C2G38_2216025</name>
    <name evidence="1" type="ORF">C2G38_2229282</name>
</gene>
<proteinExistence type="predicted"/>
<dbReference type="STRING" id="44941.A0A397U3B7"/>
<sequence length="263" mass="29857">MSQNVPTYVPTVPCTTLALGAMNEREGWEPDYNWASKKTSDKTSKKKIYIFNNPYDNGIIKNELPIIKSGCNEESNENELSNNEYSNSENQTIKKLTLKGQLGSTVFVSTDIFLGLVLNQLCLLCSNIDPKNQKAQIKVDGLQIYITLTCSLCSSKMEYCNEREALLGVTKQNGHQQYFNKQTEFFQSLYQIANKSAKNLLILVCEQLRNKNQDILEELFDCAWSHVCEALQASREFIFNRKLEVSSRANNSEVSTPTNEEFA</sequence>
<reference evidence="1 3" key="1">
    <citation type="submission" date="2018-06" db="EMBL/GenBank/DDBJ databases">
        <title>Comparative genomics reveals the genomic features of Rhizophagus irregularis, R. cerebriforme, R. diaphanum and Gigaspora rosea, and their symbiotic lifestyle signature.</title>
        <authorList>
            <person name="Morin E."/>
            <person name="San Clemente H."/>
            <person name="Chen E.C.H."/>
            <person name="De La Providencia I."/>
            <person name="Hainaut M."/>
            <person name="Kuo A."/>
            <person name="Kohler A."/>
            <person name="Murat C."/>
            <person name="Tang N."/>
            <person name="Roy S."/>
            <person name="Loubradou J."/>
            <person name="Henrissat B."/>
            <person name="Grigoriev I.V."/>
            <person name="Corradi N."/>
            <person name="Roux C."/>
            <person name="Martin F.M."/>
        </authorList>
    </citation>
    <scope>NUCLEOTIDE SEQUENCE [LARGE SCALE GENOMIC DNA]</scope>
    <source>
        <strain evidence="1 3">DAOM 194757</strain>
    </source>
</reference>
<dbReference type="EMBL" id="QKWP01001750">
    <property type="protein sequence ID" value="RIB06861.1"/>
    <property type="molecule type" value="Genomic_DNA"/>
</dbReference>
<evidence type="ECO:0000313" key="1">
    <source>
        <dbReference type="EMBL" id="RIB01923.1"/>
    </source>
</evidence>